<feature type="domain" description="Tyr recombinase" evidence="6">
    <location>
        <begin position="205"/>
        <end position="385"/>
    </location>
</feature>
<keyword evidence="3 5" id="KW-0238">DNA-binding</keyword>
<keyword evidence="9" id="KW-1185">Reference proteome</keyword>
<dbReference type="OrthoDB" id="9795573at2"/>
<dbReference type="Pfam" id="PF13356">
    <property type="entry name" value="Arm-DNA-bind_3"/>
    <property type="match status" value="1"/>
</dbReference>
<dbReference type="GO" id="GO:0015074">
    <property type="term" value="P:DNA integration"/>
    <property type="evidence" value="ECO:0007669"/>
    <property type="project" value="UniProtKB-KW"/>
</dbReference>
<feature type="domain" description="Core-binding (CB)" evidence="7">
    <location>
        <begin position="102"/>
        <end position="183"/>
    </location>
</feature>
<dbReference type="EMBL" id="SNZB01000001">
    <property type="protein sequence ID" value="TDR23896.1"/>
    <property type="molecule type" value="Genomic_DNA"/>
</dbReference>
<dbReference type="PANTHER" id="PTHR30629:SF2">
    <property type="entry name" value="PROPHAGE INTEGRASE INTS-RELATED"/>
    <property type="match status" value="1"/>
</dbReference>
<sequence>MKKKLNHKVIENLSIKDKPYKVHDTDTKGLFVLVHPNGSKYFRVNYTFNKIQKTLGLGVFPHVALTDARLKVAEIRSQLANEVDPSAERKKTNNATTKQIRNTFKKVALEWLELKSNAWKPDYTKDVLKSLESNVFPFIGDTAINKIDSIKLTEVLKTIENRGSYEILKKVRQRCNGIFIYAKVKQLIKTNPCEGQELLLKDNESDKSFNSIDVKELPALVKAIRTTSMEPTTKAGLLIALYTFLRTSEIRFARWDEINFDHRQWLIPAKRMKMGRDHIVPLSKQTIQVLKDLHPYTGHYPFVFASRHRPDTQPFSENAMLYALYRMGYRGKHTVHGFRHLATTILNELGFDRRHVEKQMSHQIKNKTEKRYNRAEFIHDRTIMMQEYADFVDRADGSNIVPIGHKKIK</sequence>
<dbReference type="InterPro" id="IPR010998">
    <property type="entry name" value="Integrase_recombinase_N"/>
</dbReference>
<dbReference type="RefSeq" id="WP_099017496.1">
    <property type="nucleotide sequence ID" value="NZ_NIHB01000001.1"/>
</dbReference>
<dbReference type="InterPro" id="IPR011010">
    <property type="entry name" value="DNA_brk_join_enz"/>
</dbReference>
<dbReference type="Pfam" id="PF00589">
    <property type="entry name" value="Phage_integrase"/>
    <property type="match status" value="1"/>
</dbReference>
<evidence type="ECO:0000256" key="1">
    <source>
        <dbReference type="ARBA" id="ARBA00008857"/>
    </source>
</evidence>
<dbReference type="PROSITE" id="PS51900">
    <property type="entry name" value="CB"/>
    <property type="match status" value="1"/>
</dbReference>
<dbReference type="InterPro" id="IPR044068">
    <property type="entry name" value="CB"/>
</dbReference>
<dbReference type="PANTHER" id="PTHR30629">
    <property type="entry name" value="PROPHAGE INTEGRASE"/>
    <property type="match status" value="1"/>
</dbReference>
<dbReference type="Gene3D" id="1.10.443.10">
    <property type="entry name" value="Intergrase catalytic core"/>
    <property type="match status" value="1"/>
</dbReference>
<dbReference type="InterPro" id="IPR053876">
    <property type="entry name" value="Phage_int_M"/>
</dbReference>
<proteinExistence type="inferred from homology"/>
<gene>
    <name evidence="8" type="ORF">C8D91_0764</name>
</gene>
<dbReference type="InterPro" id="IPR038488">
    <property type="entry name" value="Integrase_DNA-bd_sf"/>
</dbReference>
<comment type="similarity">
    <text evidence="1">Belongs to the 'phage' integrase family.</text>
</comment>
<dbReference type="Proteomes" id="UP000295724">
    <property type="component" value="Unassembled WGS sequence"/>
</dbReference>
<protein>
    <submittedName>
        <fullName evidence="8">Integrase</fullName>
    </submittedName>
</protein>
<evidence type="ECO:0000259" key="7">
    <source>
        <dbReference type="PROSITE" id="PS51900"/>
    </source>
</evidence>
<dbReference type="Gene3D" id="1.10.150.130">
    <property type="match status" value="1"/>
</dbReference>
<organism evidence="8 9">
    <name type="scientific">Marinicella litoralis</name>
    <dbReference type="NCBI Taxonomy" id="644220"/>
    <lineage>
        <taxon>Bacteria</taxon>
        <taxon>Pseudomonadati</taxon>
        <taxon>Pseudomonadota</taxon>
        <taxon>Gammaproteobacteria</taxon>
        <taxon>Lysobacterales</taxon>
        <taxon>Marinicellaceae</taxon>
        <taxon>Marinicella</taxon>
    </lineage>
</organism>
<dbReference type="InterPro" id="IPR013762">
    <property type="entry name" value="Integrase-like_cat_sf"/>
</dbReference>
<name>A0A4R6XVM8_9GAMM</name>
<dbReference type="InterPro" id="IPR025166">
    <property type="entry name" value="Integrase_DNA_bind_dom"/>
</dbReference>
<dbReference type="Pfam" id="PF22022">
    <property type="entry name" value="Phage_int_M"/>
    <property type="match status" value="1"/>
</dbReference>
<evidence type="ECO:0000256" key="3">
    <source>
        <dbReference type="ARBA" id="ARBA00023125"/>
    </source>
</evidence>
<dbReference type="GO" id="GO:0006310">
    <property type="term" value="P:DNA recombination"/>
    <property type="evidence" value="ECO:0007669"/>
    <property type="project" value="UniProtKB-KW"/>
</dbReference>
<evidence type="ECO:0000256" key="4">
    <source>
        <dbReference type="ARBA" id="ARBA00023172"/>
    </source>
</evidence>
<evidence type="ECO:0000256" key="5">
    <source>
        <dbReference type="PROSITE-ProRule" id="PRU01248"/>
    </source>
</evidence>
<comment type="caution">
    <text evidence="8">The sequence shown here is derived from an EMBL/GenBank/DDBJ whole genome shotgun (WGS) entry which is preliminary data.</text>
</comment>
<reference evidence="8 9" key="1">
    <citation type="submission" date="2019-03" db="EMBL/GenBank/DDBJ databases">
        <title>Genomic Encyclopedia of Type Strains, Phase IV (KMG-IV): sequencing the most valuable type-strain genomes for metagenomic binning, comparative biology and taxonomic classification.</title>
        <authorList>
            <person name="Goeker M."/>
        </authorList>
    </citation>
    <scope>NUCLEOTIDE SEQUENCE [LARGE SCALE GENOMIC DNA]</scope>
    <source>
        <strain evidence="8 9">DSM 25488</strain>
    </source>
</reference>
<dbReference type="Gene3D" id="3.30.160.390">
    <property type="entry name" value="Integrase, DNA-binding domain"/>
    <property type="match status" value="1"/>
</dbReference>
<accession>A0A4R6XVM8</accession>
<evidence type="ECO:0000256" key="2">
    <source>
        <dbReference type="ARBA" id="ARBA00022908"/>
    </source>
</evidence>
<dbReference type="GO" id="GO:0003677">
    <property type="term" value="F:DNA binding"/>
    <property type="evidence" value="ECO:0007669"/>
    <property type="project" value="UniProtKB-UniRule"/>
</dbReference>
<dbReference type="CDD" id="cd00801">
    <property type="entry name" value="INT_P4_C"/>
    <property type="match status" value="1"/>
</dbReference>
<dbReference type="PROSITE" id="PS51898">
    <property type="entry name" value="TYR_RECOMBINASE"/>
    <property type="match status" value="1"/>
</dbReference>
<dbReference type="SUPFAM" id="SSF56349">
    <property type="entry name" value="DNA breaking-rejoining enzymes"/>
    <property type="match status" value="1"/>
</dbReference>
<dbReference type="InterPro" id="IPR050808">
    <property type="entry name" value="Phage_Integrase"/>
</dbReference>
<evidence type="ECO:0000259" key="6">
    <source>
        <dbReference type="PROSITE" id="PS51898"/>
    </source>
</evidence>
<keyword evidence="4" id="KW-0233">DNA recombination</keyword>
<evidence type="ECO:0000313" key="9">
    <source>
        <dbReference type="Proteomes" id="UP000295724"/>
    </source>
</evidence>
<dbReference type="InterPro" id="IPR002104">
    <property type="entry name" value="Integrase_catalytic"/>
</dbReference>
<evidence type="ECO:0000313" key="8">
    <source>
        <dbReference type="EMBL" id="TDR23896.1"/>
    </source>
</evidence>
<keyword evidence="2" id="KW-0229">DNA integration</keyword>
<dbReference type="AlphaFoldDB" id="A0A4R6XVM8"/>